<proteinExistence type="predicted"/>
<keyword evidence="2" id="KW-1185">Reference proteome</keyword>
<dbReference type="AlphaFoldDB" id="A0AAV7UXK9"/>
<evidence type="ECO:0000313" key="2">
    <source>
        <dbReference type="Proteomes" id="UP001066276"/>
    </source>
</evidence>
<name>A0AAV7UXK9_PLEWA</name>
<reference evidence="1" key="1">
    <citation type="journal article" date="2022" name="bioRxiv">
        <title>Sequencing and chromosome-scale assembly of the giantPleurodeles waltlgenome.</title>
        <authorList>
            <person name="Brown T."/>
            <person name="Elewa A."/>
            <person name="Iarovenko S."/>
            <person name="Subramanian E."/>
            <person name="Araus A.J."/>
            <person name="Petzold A."/>
            <person name="Susuki M."/>
            <person name="Suzuki K.-i.T."/>
            <person name="Hayashi T."/>
            <person name="Toyoda A."/>
            <person name="Oliveira C."/>
            <person name="Osipova E."/>
            <person name="Leigh N.D."/>
            <person name="Simon A."/>
            <person name="Yun M.H."/>
        </authorList>
    </citation>
    <scope>NUCLEOTIDE SEQUENCE</scope>
    <source>
        <strain evidence="1">20211129_DDA</strain>
        <tissue evidence="1">Liver</tissue>
    </source>
</reference>
<evidence type="ECO:0000313" key="1">
    <source>
        <dbReference type="EMBL" id="KAJ1193833.1"/>
    </source>
</evidence>
<dbReference type="EMBL" id="JANPWB010000004">
    <property type="protein sequence ID" value="KAJ1193833.1"/>
    <property type="molecule type" value="Genomic_DNA"/>
</dbReference>
<accession>A0AAV7UXK9</accession>
<organism evidence="1 2">
    <name type="scientific">Pleurodeles waltl</name>
    <name type="common">Iberian ribbed newt</name>
    <dbReference type="NCBI Taxonomy" id="8319"/>
    <lineage>
        <taxon>Eukaryota</taxon>
        <taxon>Metazoa</taxon>
        <taxon>Chordata</taxon>
        <taxon>Craniata</taxon>
        <taxon>Vertebrata</taxon>
        <taxon>Euteleostomi</taxon>
        <taxon>Amphibia</taxon>
        <taxon>Batrachia</taxon>
        <taxon>Caudata</taxon>
        <taxon>Salamandroidea</taxon>
        <taxon>Salamandridae</taxon>
        <taxon>Pleurodelinae</taxon>
        <taxon>Pleurodeles</taxon>
    </lineage>
</organism>
<dbReference type="Proteomes" id="UP001066276">
    <property type="component" value="Chromosome 2_2"/>
</dbReference>
<gene>
    <name evidence="1" type="ORF">NDU88_003129</name>
</gene>
<sequence length="133" mass="14238">MALGAVGPGKPLRLQLKGAAPPPWQALQCRVTSRHGSSGSPLLVSPRGPRVRGVEMVSRPFSIFFFSFSLSRRDGGGAATRWLRPPGRALLARRPLALQVVVAGRFSLKLGARPLLESSDAGQVLFRGTELRA</sequence>
<comment type="caution">
    <text evidence="1">The sequence shown here is derived from an EMBL/GenBank/DDBJ whole genome shotgun (WGS) entry which is preliminary data.</text>
</comment>
<protein>
    <submittedName>
        <fullName evidence="1">Uncharacterized protein</fullName>
    </submittedName>
</protein>